<feature type="domain" description="Thioesterase" evidence="2">
    <location>
        <begin position="5"/>
        <end position="229"/>
    </location>
</feature>
<proteinExistence type="inferred from homology"/>
<organism evidence="3 4">
    <name type="scientific">Acetivibrio straminisolvens JCM 21531</name>
    <dbReference type="NCBI Taxonomy" id="1294263"/>
    <lineage>
        <taxon>Bacteria</taxon>
        <taxon>Bacillati</taxon>
        <taxon>Bacillota</taxon>
        <taxon>Clostridia</taxon>
        <taxon>Eubacteriales</taxon>
        <taxon>Oscillospiraceae</taxon>
        <taxon>Acetivibrio</taxon>
    </lineage>
</organism>
<comment type="similarity">
    <text evidence="1">Belongs to the thioesterase family.</text>
</comment>
<dbReference type="GO" id="GO:0008610">
    <property type="term" value="P:lipid biosynthetic process"/>
    <property type="evidence" value="ECO:0007669"/>
    <property type="project" value="TreeGrafter"/>
</dbReference>
<dbReference type="Gene3D" id="3.40.50.1820">
    <property type="entry name" value="alpha/beta hydrolase"/>
    <property type="match status" value="1"/>
</dbReference>
<dbReference type="SUPFAM" id="SSF53474">
    <property type="entry name" value="alpha/beta-Hydrolases"/>
    <property type="match status" value="1"/>
</dbReference>
<dbReference type="RefSeq" id="WP_038286923.1">
    <property type="nucleotide sequence ID" value="NZ_BAVR01000004.1"/>
</dbReference>
<dbReference type="Pfam" id="PF00975">
    <property type="entry name" value="Thioesterase"/>
    <property type="match status" value="1"/>
</dbReference>
<evidence type="ECO:0000313" key="4">
    <source>
        <dbReference type="Proteomes" id="UP000019109"/>
    </source>
</evidence>
<dbReference type="PANTHER" id="PTHR11487:SF0">
    <property type="entry name" value="S-ACYL FATTY ACID SYNTHASE THIOESTERASE, MEDIUM CHAIN"/>
    <property type="match status" value="1"/>
</dbReference>
<dbReference type="PANTHER" id="PTHR11487">
    <property type="entry name" value="THIOESTERASE"/>
    <property type="match status" value="1"/>
</dbReference>
<reference evidence="3" key="1">
    <citation type="journal article" date="2014" name="Genome Announc.">
        <title>Draft Genome Sequence of Clostridium straminisolvens Strain JCM 21531T, Isolated from a Cellulose-Degrading Bacterial Community.</title>
        <authorList>
            <person name="Yuki M."/>
            <person name="Oshima K."/>
            <person name="Suda W."/>
            <person name="Sakamoto M."/>
            <person name="Kitamura K."/>
            <person name="Iida T."/>
            <person name="Hattori M."/>
            <person name="Ohkuma M."/>
        </authorList>
    </citation>
    <scope>NUCLEOTIDE SEQUENCE [LARGE SCALE GENOMIC DNA]</scope>
    <source>
        <strain evidence="3">JCM 21531</strain>
    </source>
</reference>
<evidence type="ECO:0000313" key="3">
    <source>
        <dbReference type="EMBL" id="GAE87116.1"/>
    </source>
</evidence>
<evidence type="ECO:0000259" key="2">
    <source>
        <dbReference type="Pfam" id="PF00975"/>
    </source>
</evidence>
<dbReference type="EMBL" id="BAVR01000004">
    <property type="protein sequence ID" value="GAE87116.1"/>
    <property type="molecule type" value="Genomic_DNA"/>
</dbReference>
<comment type="caution">
    <text evidence="3">The sequence shown here is derived from an EMBL/GenBank/DDBJ whole genome shotgun (WGS) entry which is preliminary data.</text>
</comment>
<protein>
    <submittedName>
        <fullName evidence="3">Thioesterase</fullName>
    </submittedName>
</protein>
<keyword evidence="4" id="KW-1185">Reference proteome</keyword>
<dbReference type="Proteomes" id="UP000019109">
    <property type="component" value="Unassembled WGS sequence"/>
</dbReference>
<gene>
    <name evidence="3" type="ORF">JCM21531_462</name>
</gene>
<dbReference type="OrthoDB" id="2213423at2"/>
<sequence>MNKIKLFCFPYAGGSSAAYIGWKKYLSDKIELRPLDLAGRGRRINEPLYNSIEEVIEDIFPRIQNELCDSPYCIFGHSMGSILAYELVRKARMLKLREPEHVFFSGRMPPFIISKTQNHLLSDSEFIKLLEEFGGMNNEILSNQQLLSLFLPIIRADYRIVELYKHTDDGFKLNCDITVLNGKWDKLANPDVLGRWRECTDKSCNFFEFDGGHFFINDFKPEILNIINNTISQII</sequence>
<dbReference type="AlphaFoldDB" id="W4V1L8"/>
<dbReference type="InterPro" id="IPR012223">
    <property type="entry name" value="TEII"/>
</dbReference>
<dbReference type="InterPro" id="IPR029058">
    <property type="entry name" value="AB_hydrolase_fold"/>
</dbReference>
<accession>W4V1L8</accession>
<evidence type="ECO:0000256" key="1">
    <source>
        <dbReference type="ARBA" id="ARBA00007169"/>
    </source>
</evidence>
<dbReference type="InterPro" id="IPR001031">
    <property type="entry name" value="Thioesterase"/>
</dbReference>
<dbReference type="STRING" id="1294263.JCM21531_462"/>
<name>W4V1L8_9FIRM</name>